<evidence type="ECO:0000256" key="8">
    <source>
        <dbReference type="ARBA" id="ARBA00023146"/>
    </source>
</evidence>
<dbReference type="Gene3D" id="3.10.310.40">
    <property type="match status" value="1"/>
</dbReference>
<comment type="caution">
    <text evidence="14">The sequence shown here is derived from an EMBL/GenBank/DDBJ whole genome shotgun (WGS) entry which is preliminary data.</text>
</comment>
<evidence type="ECO:0000313" key="14">
    <source>
        <dbReference type="EMBL" id="MEQ2378079.1"/>
    </source>
</evidence>
<dbReference type="NCBIfam" id="TIGR00344">
    <property type="entry name" value="alaS"/>
    <property type="match status" value="1"/>
</dbReference>
<sequence length="887" mass="98058">MQWTGLNELREKYLSFFESKGHLRLDSFPLVPKNDPSLLLINSGMAPMKKWFLAQEEPPRHRVTTCQKCIRTPDIERVGITARHGTFFEMLGNFSFQDYFKEEVIPWAWEFLTSDEWMAIPKDRLHISVYEEDDEAYDIWTKKVGIAPDHMVRLGKEDNFWEHGSGPCGPCSEIYFDRGPEYGCGKPTCGVGCDCDRYMEIWNLVFSQFDADGKGHYERLARPNIDTGMGLERLACVMQGVGNLFEVDTVQSVLHHVEHIANKTYGEDDKTDISIRVITDHIRSCTFMVSDGILPSNEGRGYVLRRLLRRAARHGRMLGITRPFLVELVETVIQSSETAYPELREHDAYIKKVIGTEEANFARTIDAGMNILNNMIDGLEKAHEHLLKGLDVFKLNDTFGFPLDLTKEIAAEQGIEIDEEGFHAEMTKQKERARAERLKKNISGWSEDLFGALDAEPTVFTGYETLNDTGVVVALSDEETLTDAIATDEEAKDGVLVVLDKTPFYAEMGGQAADHGMLNSADCSLRVLDVKKTPKGYYVHTCVLESGIVKVGDHLTAQVDKEYRMAIARNHTATHLLQAALREVLGDHVHQAGSYQDAEITHFDFTHFSAVTPEELARVQKIVNDKIYESMNVTVREMPIEEAKKLGAMALFGEKYGKVVRVVDIEGWSTEFCGGTHVKNTAQIGGFKIVSEASVAAGIRRIEAVTGRNLLIRANLQEAMLHTVANTLKANNVTALPVRAEAVMAENKALAKELEEIKAQVAASKVTSLFDNAEEIGGVKIASAYFTGTTGDTLRGMCDTVRDKAVKPAVAVLVGKAEDKITMAVTVTKQAQEKGLKAGALVKEIAAIAGGKGGGKPDFAMAGLKDETKIDEALAAVGTIVKKALGE</sequence>
<reference evidence="14 15" key="1">
    <citation type="submission" date="2024-03" db="EMBL/GenBank/DDBJ databases">
        <title>Human intestinal bacterial collection.</title>
        <authorList>
            <person name="Pauvert C."/>
            <person name="Hitch T.C.A."/>
            <person name="Clavel T."/>
        </authorList>
    </citation>
    <scope>NUCLEOTIDE SEQUENCE [LARGE SCALE GENOMIC DNA]</scope>
    <source>
        <strain evidence="14 15">CLA-JM-H7-B</strain>
    </source>
</reference>
<comment type="subcellular location">
    <subcellularLocation>
        <location evidence="11">Cytoplasm</location>
    </subcellularLocation>
</comment>
<dbReference type="PANTHER" id="PTHR11777:SF9">
    <property type="entry name" value="ALANINE--TRNA LIGASE, CYTOPLASMIC"/>
    <property type="match status" value="1"/>
</dbReference>
<accession>A0ABV1BTA0</accession>
<dbReference type="SUPFAM" id="SSF101353">
    <property type="entry name" value="Putative anticodon-binding domain of alanyl-tRNA synthetase (AlaRS)"/>
    <property type="match status" value="1"/>
</dbReference>
<dbReference type="EC" id="6.1.1.7" evidence="11"/>
<gene>
    <name evidence="11 14" type="primary">alaS</name>
    <name evidence="14" type="ORF">WMO17_12135</name>
</gene>
<dbReference type="Pfam" id="PF02272">
    <property type="entry name" value="DHHA1"/>
    <property type="match status" value="1"/>
</dbReference>
<dbReference type="EMBL" id="JBBMEP010000029">
    <property type="protein sequence ID" value="MEQ2378079.1"/>
    <property type="molecule type" value="Genomic_DNA"/>
</dbReference>
<evidence type="ECO:0000256" key="11">
    <source>
        <dbReference type="HAMAP-Rule" id="MF_00036"/>
    </source>
</evidence>
<feature type="binding site" evidence="11">
    <location>
        <position position="673"/>
    </location>
    <ligand>
        <name>Zn(2+)</name>
        <dbReference type="ChEBI" id="CHEBI:29105"/>
    </ligand>
</feature>
<dbReference type="RefSeq" id="WP_349138223.1">
    <property type="nucleotide sequence ID" value="NZ_JBBMEP010000029.1"/>
</dbReference>
<keyword evidence="3 11" id="KW-0436">Ligase</keyword>
<dbReference type="Gene3D" id="3.30.980.10">
    <property type="entry name" value="Threonyl-trna Synthetase, Chain A, domain 2"/>
    <property type="match status" value="1"/>
</dbReference>
<dbReference type="InterPro" id="IPR018165">
    <property type="entry name" value="Ala-tRNA-synth_IIc_core"/>
</dbReference>
<name>A0ABV1BTA0_9FIRM</name>
<feature type="binding site" evidence="11">
    <location>
        <position position="677"/>
    </location>
    <ligand>
        <name>Zn(2+)</name>
        <dbReference type="ChEBI" id="CHEBI:29105"/>
    </ligand>
</feature>
<dbReference type="InterPro" id="IPR018163">
    <property type="entry name" value="Thr/Ala-tRNA-synth_IIc_edit"/>
</dbReference>
<dbReference type="SUPFAM" id="SSF55681">
    <property type="entry name" value="Class II aaRS and biotin synthetases"/>
    <property type="match status" value="1"/>
</dbReference>
<dbReference type="PRINTS" id="PR00980">
    <property type="entry name" value="TRNASYNTHALA"/>
</dbReference>
<evidence type="ECO:0000256" key="12">
    <source>
        <dbReference type="SAM" id="Coils"/>
    </source>
</evidence>
<feature type="coiled-coil region" evidence="12">
    <location>
        <begin position="740"/>
        <end position="767"/>
    </location>
</feature>
<dbReference type="InterPro" id="IPR018164">
    <property type="entry name" value="Ala-tRNA-synth_IIc_N"/>
</dbReference>
<keyword evidence="5 11" id="KW-0067">ATP-binding</keyword>
<keyword evidence="15" id="KW-1185">Reference proteome</keyword>
<evidence type="ECO:0000256" key="5">
    <source>
        <dbReference type="ARBA" id="ARBA00022840"/>
    </source>
</evidence>
<keyword evidence="11" id="KW-0963">Cytoplasm</keyword>
<dbReference type="GO" id="GO:0004813">
    <property type="term" value="F:alanine-tRNA ligase activity"/>
    <property type="evidence" value="ECO:0007669"/>
    <property type="project" value="UniProtKB-EC"/>
</dbReference>
<comment type="similarity">
    <text evidence="1 11">Belongs to the class-II aminoacyl-tRNA synthetase family.</text>
</comment>
<comment type="function">
    <text evidence="9 11">Catalyzes the attachment of alanine to tRNA(Ala) in a two-step reaction: alanine is first activated by ATP to form Ala-AMP and then transferred to the acceptor end of tRNA(Ala). Also edits incorrectly charged Ser-tRNA(Ala) and Gly-tRNA(Ala) via its editing domain.</text>
</comment>
<dbReference type="Pfam" id="PF07973">
    <property type="entry name" value="tRNA_SAD"/>
    <property type="match status" value="1"/>
</dbReference>
<keyword evidence="8 11" id="KW-0030">Aminoacyl-tRNA synthetase</keyword>
<keyword evidence="7 11" id="KW-0648">Protein biosynthesis</keyword>
<evidence type="ECO:0000256" key="7">
    <source>
        <dbReference type="ARBA" id="ARBA00022917"/>
    </source>
</evidence>
<evidence type="ECO:0000259" key="13">
    <source>
        <dbReference type="PROSITE" id="PS50860"/>
    </source>
</evidence>
<keyword evidence="6 11" id="KW-0694">RNA-binding</keyword>
<evidence type="ECO:0000256" key="4">
    <source>
        <dbReference type="ARBA" id="ARBA00022741"/>
    </source>
</evidence>
<dbReference type="HAMAP" id="MF_00036_B">
    <property type="entry name" value="Ala_tRNA_synth_B"/>
    <property type="match status" value="1"/>
</dbReference>
<dbReference type="InterPro" id="IPR009000">
    <property type="entry name" value="Transl_B-barrel_sf"/>
</dbReference>
<feature type="domain" description="Alanyl-transfer RNA synthetases family profile" evidence="13">
    <location>
        <begin position="4"/>
        <end position="716"/>
    </location>
</feature>
<evidence type="ECO:0000256" key="2">
    <source>
        <dbReference type="ARBA" id="ARBA00022555"/>
    </source>
</evidence>
<keyword evidence="12" id="KW-0175">Coiled coil</keyword>
<protein>
    <recommendedName>
        <fullName evidence="11">Alanine--tRNA ligase</fullName>
        <ecNumber evidence="11">6.1.1.7</ecNumber>
    </recommendedName>
    <alternativeName>
        <fullName evidence="11">Alanyl-tRNA synthetase</fullName>
        <shortName evidence="11">AlaRS</shortName>
    </alternativeName>
</protein>
<dbReference type="Proteomes" id="UP001496146">
    <property type="component" value="Unassembled WGS sequence"/>
</dbReference>
<dbReference type="InterPro" id="IPR003156">
    <property type="entry name" value="DHHA1_dom"/>
</dbReference>
<evidence type="ECO:0000256" key="10">
    <source>
        <dbReference type="ARBA" id="ARBA00048300"/>
    </source>
</evidence>
<feature type="binding site" evidence="11">
    <location>
        <position position="571"/>
    </location>
    <ligand>
        <name>Zn(2+)</name>
        <dbReference type="ChEBI" id="CHEBI:29105"/>
    </ligand>
</feature>
<dbReference type="InterPro" id="IPR045864">
    <property type="entry name" value="aa-tRNA-synth_II/BPL/LPL"/>
</dbReference>
<dbReference type="SMART" id="SM00863">
    <property type="entry name" value="tRNA_SAD"/>
    <property type="match status" value="1"/>
</dbReference>
<comment type="cofactor">
    <cofactor evidence="11">
        <name>Zn(2+)</name>
        <dbReference type="ChEBI" id="CHEBI:29105"/>
    </cofactor>
    <text evidence="11">Binds 1 zinc ion per subunit.</text>
</comment>
<dbReference type="Gene3D" id="3.30.930.10">
    <property type="entry name" value="Bira Bifunctional Protein, Domain 2"/>
    <property type="match status" value="1"/>
</dbReference>
<dbReference type="SUPFAM" id="SSF55186">
    <property type="entry name" value="ThrRS/AlaRS common domain"/>
    <property type="match status" value="1"/>
</dbReference>
<comment type="domain">
    <text evidence="11">Consists of three domains; the N-terminal catalytic domain, the editing domain and the C-terminal C-Ala domain. The editing domain removes incorrectly charged amino acids, while the C-Ala domain, along with tRNA(Ala), serves as a bridge to cooperatively bring together the editing and aminoacylation centers thus stimulating deacylation of misacylated tRNAs.</text>
</comment>
<dbReference type="SUPFAM" id="SSF50447">
    <property type="entry name" value="Translation proteins"/>
    <property type="match status" value="1"/>
</dbReference>
<evidence type="ECO:0000313" key="15">
    <source>
        <dbReference type="Proteomes" id="UP001496146"/>
    </source>
</evidence>
<dbReference type="Gene3D" id="6.10.250.550">
    <property type="match status" value="1"/>
</dbReference>
<comment type="catalytic activity">
    <reaction evidence="10 11">
        <text>tRNA(Ala) + L-alanine + ATP = L-alanyl-tRNA(Ala) + AMP + diphosphate</text>
        <dbReference type="Rhea" id="RHEA:12540"/>
        <dbReference type="Rhea" id="RHEA-COMP:9657"/>
        <dbReference type="Rhea" id="RHEA-COMP:9923"/>
        <dbReference type="ChEBI" id="CHEBI:30616"/>
        <dbReference type="ChEBI" id="CHEBI:33019"/>
        <dbReference type="ChEBI" id="CHEBI:57972"/>
        <dbReference type="ChEBI" id="CHEBI:78442"/>
        <dbReference type="ChEBI" id="CHEBI:78497"/>
        <dbReference type="ChEBI" id="CHEBI:456215"/>
        <dbReference type="EC" id="6.1.1.7"/>
    </reaction>
</comment>
<evidence type="ECO:0000256" key="1">
    <source>
        <dbReference type="ARBA" id="ARBA00008226"/>
    </source>
</evidence>
<keyword evidence="11" id="KW-0862">Zinc</keyword>
<evidence type="ECO:0000256" key="3">
    <source>
        <dbReference type="ARBA" id="ARBA00022598"/>
    </source>
</evidence>
<feature type="binding site" evidence="11">
    <location>
        <position position="575"/>
    </location>
    <ligand>
        <name>Zn(2+)</name>
        <dbReference type="ChEBI" id="CHEBI:29105"/>
    </ligand>
</feature>
<dbReference type="InterPro" id="IPR050058">
    <property type="entry name" value="Ala-tRNA_ligase"/>
</dbReference>
<dbReference type="InterPro" id="IPR012947">
    <property type="entry name" value="tRNA_SAD"/>
</dbReference>
<proteinExistence type="inferred from homology"/>
<dbReference type="PROSITE" id="PS50860">
    <property type="entry name" value="AA_TRNA_LIGASE_II_ALA"/>
    <property type="match status" value="1"/>
</dbReference>
<organism evidence="14 15">
    <name type="scientific">Faecalibacterium faecis</name>
    <dbReference type="NCBI Taxonomy" id="3133157"/>
    <lineage>
        <taxon>Bacteria</taxon>
        <taxon>Bacillati</taxon>
        <taxon>Bacillota</taxon>
        <taxon>Clostridia</taxon>
        <taxon>Eubacteriales</taxon>
        <taxon>Oscillospiraceae</taxon>
        <taxon>Faecalibacterium</taxon>
    </lineage>
</organism>
<dbReference type="InterPro" id="IPR023033">
    <property type="entry name" value="Ala_tRNA_ligase_euk/bac"/>
</dbReference>
<keyword evidence="11" id="KW-0479">Metal-binding</keyword>
<dbReference type="CDD" id="cd00673">
    <property type="entry name" value="AlaRS_core"/>
    <property type="match status" value="1"/>
</dbReference>
<keyword evidence="2 11" id="KW-0820">tRNA-binding</keyword>
<dbReference type="Gene3D" id="2.40.30.130">
    <property type="match status" value="1"/>
</dbReference>
<dbReference type="Gene3D" id="3.30.54.20">
    <property type="match status" value="1"/>
</dbReference>
<dbReference type="PANTHER" id="PTHR11777">
    <property type="entry name" value="ALANYL-TRNA SYNTHETASE"/>
    <property type="match status" value="1"/>
</dbReference>
<dbReference type="InterPro" id="IPR002318">
    <property type="entry name" value="Ala-tRNA-lgiase_IIc"/>
</dbReference>
<dbReference type="InterPro" id="IPR018162">
    <property type="entry name" value="Ala-tRNA-ligase_IIc_anticod-bd"/>
</dbReference>
<keyword evidence="4 11" id="KW-0547">Nucleotide-binding</keyword>
<evidence type="ECO:0000256" key="9">
    <source>
        <dbReference type="ARBA" id="ARBA00024779"/>
    </source>
</evidence>
<dbReference type="Pfam" id="PF01411">
    <property type="entry name" value="tRNA-synt_2c"/>
    <property type="match status" value="1"/>
</dbReference>
<evidence type="ECO:0000256" key="6">
    <source>
        <dbReference type="ARBA" id="ARBA00022884"/>
    </source>
</evidence>